<dbReference type="OrthoDB" id="193478at2759"/>
<dbReference type="Proteomes" id="UP000275078">
    <property type="component" value="Unassembled WGS sequence"/>
</dbReference>
<organism evidence="3 4">
    <name type="scientific">Ascobolus immersus RN42</name>
    <dbReference type="NCBI Taxonomy" id="1160509"/>
    <lineage>
        <taxon>Eukaryota</taxon>
        <taxon>Fungi</taxon>
        <taxon>Dikarya</taxon>
        <taxon>Ascomycota</taxon>
        <taxon>Pezizomycotina</taxon>
        <taxon>Pezizomycetes</taxon>
        <taxon>Pezizales</taxon>
        <taxon>Ascobolaceae</taxon>
        <taxon>Ascobolus</taxon>
    </lineage>
</organism>
<dbReference type="AlphaFoldDB" id="A0A3N4HN65"/>
<keyword evidence="2" id="KW-0472">Membrane</keyword>
<evidence type="ECO:0000313" key="3">
    <source>
        <dbReference type="EMBL" id="RPA73938.1"/>
    </source>
</evidence>
<feature type="compositionally biased region" description="Polar residues" evidence="1">
    <location>
        <begin position="1"/>
        <end position="14"/>
    </location>
</feature>
<dbReference type="InterPro" id="IPR018750">
    <property type="entry name" value="DUF2306_membrane"/>
</dbReference>
<feature type="transmembrane region" description="Helical" evidence="2">
    <location>
        <begin position="177"/>
        <end position="194"/>
    </location>
</feature>
<accession>A0A3N4HN65</accession>
<evidence type="ECO:0000313" key="4">
    <source>
        <dbReference type="Proteomes" id="UP000275078"/>
    </source>
</evidence>
<feature type="region of interest" description="Disordered" evidence="1">
    <location>
        <begin position="1"/>
        <end position="32"/>
    </location>
</feature>
<keyword evidence="4" id="KW-1185">Reference proteome</keyword>
<feature type="transmembrane region" description="Helical" evidence="2">
    <location>
        <begin position="296"/>
        <end position="317"/>
    </location>
</feature>
<evidence type="ECO:0000256" key="2">
    <source>
        <dbReference type="SAM" id="Phobius"/>
    </source>
</evidence>
<evidence type="ECO:0000256" key="1">
    <source>
        <dbReference type="SAM" id="MobiDB-lite"/>
    </source>
</evidence>
<protein>
    <recommendedName>
        <fullName evidence="5">DUF2306 domain-containing protein</fullName>
    </recommendedName>
</protein>
<gene>
    <name evidence="3" type="ORF">BJ508DRAFT_44309</name>
</gene>
<name>A0A3N4HN65_ASCIM</name>
<proteinExistence type="predicted"/>
<dbReference type="STRING" id="1160509.A0A3N4HN65"/>
<reference evidence="3 4" key="1">
    <citation type="journal article" date="2018" name="Nat. Ecol. Evol.">
        <title>Pezizomycetes genomes reveal the molecular basis of ectomycorrhizal truffle lifestyle.</title>
        <authorList>
            <person name="Murat C."/>
            <person name="Payen T."/>
            <person name="Noel B."/>
            <person name="Kuo A."/>
            <person name="Morin E."/>
            <person name="Chen J."/>
            <person name="Kohler A."/>
            <person name="Krizsan K."/>
            <person name="Balestrini R."/>
            <person name="Da Silva C."/>
            <person name="Montanini B."/>
            <person name="Hainaut M."/>
            <person name="Levati E."/>
            <person name="Barry K.W."/>
            <person name="Belfiori B."/>
            <person name="Cichocki N."/>
            <person name="Clum A."/>
            <person name="Dockter R.B."/>
            <person name="Fauchery L."/>
            <person name="Guy J."/>
            <person name="Iotti M."/>
            <person name="Le Tacon F."/>
            <person name="Lindquist E.A."/>
            <person name="Lipzen A."/>
            <person name="Malagnac F."/>
            <person name="Mello A."/>
            <person name="Molinier V."/>
            <person name="Miyauchi S."/>
            <person name="Poulain J."/>
            <person name="Riccioni C."/>
            <person name="Rubini A."/>
            <person name="Sitrit Y."/>
            <person name="Splivallo R."/>
            <person name="Traeger S."/>
            <person name="Wang M."/>
            <person name="Zifcakova L."/>
            <person name="Wipf D."/>
            <person name="Zambonelli A."/>
            <person name="Paolocci F."/>
            <person name="Nowrousian M."/>
            <person name="Ottonello S."/>
            <person name="Baldrian P."/>
            <person name="Spatafora J.W."/>
            <person name="Henrissat B."/>
            <person name="Nagy L.G."/>
            <person name="Aury J.M."/>
            <person name="Wincker P."/>
            <person name="Grigoriev I.V."/>
            <person name="Bonfante P."/>
            <person name="Martin F.M."/>
        </authorList>
    </citation>
    <scope>NUCLEOTIDE SEQUENCE [LARGE SCALE GENOMIC DNA]</scope>
    <source>
        <strain evidence="3 4">RN42</strain>
    </source>
</reference>
<feature type="compositionally biased region" description="Low complexity" evidence="1">
    <location>
        <begin position="21"/>
        <end position="32"/>
    </location>
</feature>
<feature type="transmembrane region" description="Helical" evidence="2">
    <location>
        <begin position="214"/>
        <end position="236"/>
    </location>
</feature>
<keyword evidence="2" id="KW-1133">Transmembrane helix</keyword>
<feature type="transmembrane region" description="Helical" evidence="2">
    <location>
        <begin position="57"/>
        <end position="78"/>
    </location>
</feature>
<evidence type="ECO:0008006" key="5">
    <source>
        <dbReference type="Google" id="ProtNLM"/>
    </source>
</evidence>
<sequence>MAPSALLSTSPTRASSRKTITKPTNETPTEKTALLSKPKLSAAQRFQKYLGFKTRSAYWATLGLSIPWLFLMCINGSFDLDIEGVAKKNGQDLGILGEVWLFRPEEYLMRKAFQIHVGLFCLVGAMAIFQFIPAIRQYSLKLHRYIGYFVLIGAVVGTGTGWFFTPPSFGGSWDENVSLYAFGLMFLIPSFISWRRIRQGKIQEHKEWAIRGMVTMGGALTMRVMMLLTSFVIVYFGRWDGIWTCNQFLAAIEDDAWVFGNYPVCRTDVLARIVVPATAGSDVNSAKAGRATAYRFGFGTAMWIGMVANSYLAEYLVHRSRKNLQERSVKL</sequence>
<feature type="transmembrane region" description="Helical" evidence="2">
    <location>
        <begin position="145"/>
        <end position="165"/>
    </location>
</feature>
<dbReference type="Pfam" id="PF10067">
    <property type="entry name" value="DUF2306"/>
    <property type="match status" value="1"/>
</dbReference>
<feature type="transmembrane region" description="Helical" evidence="2">
    <location>
        <begin position="113"/>
        <end position="133"/>
    </location>
</feature>
<dbReference type="EMBL" id="ML119806">
    <property type="protein sequence ID" value="RPA73938.1"/>
    <property type="molecule type" value="Genomic_DNA"/>
</dbReference>
<keyword evidence="2" id="KW-0812">Transmembrane</keyword>